<gene>
    <name evidence="1" type="ORF">FBU59_003760</name>
</gene>
<protein>
    <submittedName>
        <fullName evidence="1">Uncharacterized protein</fullName>
    </submittedName>
</protein>
<dbReference type="EMBL" id="JANBPW010002495">
    <property type="protein sequence ID" value="KAJ1940608.1"/>
    <property type="molecule type" value="Genomic_DNA"/>
</dbReference>
<sequence length="353" mass="39365">MSSTRINLAQLPGMALTTIFSQCDPYTLADVNSTFIRSIINTTAFRCAWTCELANSAHLPTTISHIDDIQLIRSQVIGKISSFVGTMSWITPEYVRALRIHRPRLLNVIAPGLLWESLASQREDVASLVAELSDIDLSMVGGRLARELIEHYGSVRLMVWMESNGLDFVELAKNECCFDFALLRRWVEDSRTDMFAFLTTKGICVPIRTLVDHALANSTPELVDFLMSLDDEDKPSWDDLLLMACAEPKTTCAVFAMAVRRTRPGVLWTHAGLCVAGHVHADSAAYEKFLVIRQMPGADRWLAKSLRGVTPIERLCERLTFENLCMLAPFFREYIALGVPAAGMPSSVALFCQ</sequence>
<dbReference type="Proteomes" id="UP001150603">
    <property type="component" value="Unassembled WGS sequence"/>
</dbReference>
<organism evidence="1 2">
    <name type="scientific">Linderina macrospora</name>
    <dbReference type="NCBI Taxonomy" id="4868"/>
    <lineage>
        <taxon>Eukaryota</taxon>
        <taxon>Fungi</taxon>
        <taxon>Fungi incertae sedis</taxon>
        <taxon>Zoopagomycota</taxon>
        <taxon>Kickxellomycotina</taxon>
        <taxon>Kickxellomycetes</taxon>
        <taxon>Kickxellales</taxon>
        <taxon>Kickxellaceae</taxon>
        <taxon>Linderina</taxon>
    </lineage>
</organism>
<evidence type="ECO:0000313" key="1">
    <source>
        <dbReference type="EMBL" id="KAJ1940608.1"/>
    </source>
</evidence>
<proteinExistence type="predicted"/>
<evidence type="ECO:0000313" key="2">
    <source>
        <dbReference type="Proteomes" id="UP001150603"/>
    </source>
</evidence>
<reference evidence="1" key="1">
    <citation type="submission" date="2022-07" db="EMBL/GenBank/DDBJ databases">
        <title>Phylogenomic reconstructions and comparative analyses of Kickxellomycotina fungi.</title>
        <authorList>
            <person name="Reynolds N.K."/>
            <person name="Stajich J.E."/>
            <person name="Barry K."/>
            <person name="Grigoriev I.V."/>
            <person name="Crous P."/>
            <person name="Smith M.E."/>
        </authorList>
    </citation>
    <scope>NUCLEOTIDE SEQUENCE</scope>
    <source>
        <strain evidence="1">NRRL 5244</strain>
    </source>
</reference>
<comment type="caution">
    <text evidence="1">The sequence shown here is derived from an EMBL/GenBank/DDBJ whole genome shotgun (WGS) entry which is preliminary data.</text>
</comment>
<keyword evidence="2" id="KW-1185">Reference proteome</keyword>
<name>A0ACC1J7H0_9FUNG</name>
<accession>A0ACC1J7H0</accession>